<dbReference type="Proteomes" id="UP001458880">
    <property type="component" value="Unassembled WGS sequence"/>
</dbReference>
<evidence type="ECO:0000313" key="3">
    <source>
        <dbReference type="EMBL" id="KAK9729972.1"/>
    </source>
</evidence>
<protein>
    <submittedName>
        <fullName evidence="3">Zinc knuckle</fullName>
    </submittedName>
</protein>
<dbReference type="SUPFAM" id="SSF57756">
    <property type="entry name" value="Retrovirus zinc finger-like domains"/>
    <property type="match status" value="1"/>
</dbReference>
<evidence type="ECO:0000259" key="2">
    <source>
        <dbReference type="PROSITE" id="PS50158"/>
    </source>
</evidence>
<name>A0AAW1L803_POPJA</name>
<keyword evidence="1" id="KW-0862">Zinc</keyword>
<keyword evidence="1" id="KW-0479">Metal-binding</keyword>
<organism evidence="3 4">
    <name type="scientific">Popillia japonica</name>
    <name type="common">Japanese beetle</name>
    <dbReference type="NCBI Taxonomy" id="7064"/>
    <lineage>
        <taxon>Eukaryota</taxon>
        <taxon>Metazoa</taxon>
        <taxon>Ecdysozoa</taxon>
        <taxon>Arthropoda</taxon>
        <taxon>Hexapoda</taxon>
        <taxon>Insecta</taxon>
        <taxon>Pterygota</taxon>
        <taxon>Neoptera</taxon>
        <taxon>Endopterygota</taxon>
        <taxon>Coleoptera</taxon>
        <taxon>Polyphaga</taxon>
        <taxon>Scarabaeiformia</taxon>
        <taxon>Scarabaeidae</taxon>
        <taxon>Rutelinae</taxon>
        <taxon>Popillia</taxon>
    </lineage>
</organism>
<dbReference type="SMART" id="SM00343">
    <property type="entry name" value="ZnF_C2HC"/>
    <property type="match status" value="3"/>
</dbReference>
<accession>A0AAW1L803</accession>
<evidence type="ECO:0000256" key="1">
    <source>
        <dbReference type="PROSITE-ProRule" id="PRU00047"/>
    </source>
</evidence>
<dbReference type="Gene3D" id="4.10.60.10">
    <property type="entry name" value="Zinc finger, CCHC-type"/>
    <property type="match status" value="1"/>
</dbReference>
<keyword evidence="1" id="KW-0863">Zinc-finger</keyword>
<dbReference type="InterPro" id="IPR036875">
    <property type="entry name" value="Znf_CCHC_sf"/>
</dbReference>
<comment type="caution">
    <text evidence="3">The sequence shown here is derived from an EMBL/GenBank/DDBJ whole genome shotgun (WGS) entry which is preliminary data.</text>
</comment>
<proteinExistence type="predicted"/>
<sequence length="287" mass="32432">METLTSKGSRSESSRILYVVPYSMKRDGVNDIPKLYESVNSLGKRSTCYKERCAPGPNWPDVLRAIKNGVHLDQIGVKLKTIKKTTTGDVLFEVKGGKEKAEILKQTIQESNQDEQITIRNNNDILVRGLEEEEIKVLSLKPNQWGSQNAMVALGKVCAKELIKQGTVKIKIGWISCRVRPRAYIVRCYRCLEFGHVSSMCKPDDNSKSCLNCGKEGHRAKECQNPSFCFTCKKEGHRADRMKCPHYKRLIEDKSKEIVIKTNTRVAAPTNVRVETKRGNGSQKTKK</sequence>
<dbReference type="GO" id="GO:0008270">
    <property type="term" value="F:zinc ion binding"/>
    <property type="evidence" value="ECO:0007669"/>
    <property type="project" value="UniProtKB-KW"/>
</dbReference>
<gene>
    <name evidence="3" type="ORF">QE152_g15643</name>
</gene>
<feature type="domain" description="CCHC-type" evidence="2">
    <location>
        <begin position="210"/>
        <end position="225"/>
    </location>
</feature>
<dbReference type="InterPro" id="IPR001878">
    <property type="entry name" value="Znf_CCHC"/>
</dbReference>
<reference evidence="3 4" key="1">
    <citation type="journal article" date="2024" name="BMC Genomics">
        <title>De novo assembly and annotation of Popillia japonica's genome with initial clues to its potential as an invasive pest.</title>
        <authorList>
            <person name="Cucini C."/>
            <person name="Boschi S."/>
            <person name="Funari R."/>
            <person name="Cardaioli E."/>
            <person name="Iannotti N."/>
            <person name="Marturano G."/>
            <person name="Paoli F."/>
            <person name="Bruttini M."/>
            <person name="Carapelli A."/>
            <person name="Frati F."/>
            <person name="Nardi F."/>
        </authorList>
    </citation>
    <scope>NUCLEOTIDE SEQUENCE [LARGE SCALE GENOMIC DNA]</scope>
    <source>
        <strain evidence="3">DMR45628</strain>
    </source>
</reference>
<dbReference type="AlphaFoldDB" id="A0AAW1L803"/>
<keyword evidence="4" id="KW-1185">Reference proteome</keyword>
<dbReference type="EMBL" id="JASPKY010000155">
    <property type="protein sequence ID" value="KAK9729972.1"/>
    <property type="molecule type" value="Genomic_DNA"/>
</dbReference>
<dbReference type="Pfam" id="PF00098">
    <property type="entry name" value="zf-CCHC"/>
    <property type="match status" value="1"/>
</dbReference>
<dbReference type="PROSITE" id="PS50158">
    <property type="entry name" value="ZF_CCHC"/>
    <property type="match status" value="1"/>
</dbReference>
<dbReference type="GO" id="GO:0003676">
    <property type="term" value="F:nucleic acid binding"/>
    <property type="evidence" value="ECO:0007669"/>
    <property type="project" value="InterPro"/>
</dbReference>
<evidence type="ECO:0000313" key="4">
    <source>
        <dbReference type="Proteomes" id="UP001458880"/>
    </source>
</evidence>